<keyword evidence="3" id="KW-1185">Reference proteome</keyword>
<name>A0A6B3M029_9BACT</name>
<evidence type="ECO:0000256" key="1">
    <source>
        <dbReference type="SAM" id="MobiDB-lite"/>
    </source>
</evidence>
<dbReference type="Gene3D" id="2.180.10.10">
    <property type="entry name" value="RHS repeat-associated core"/>
    <property type="match status" value="1"/>
</dbReference>
<feature type="compositionally biased region" description="Pro residues" evidence="1">
    <location>
        <begin position="31"/>
        <end position="53"/>
    </location>
</feature>
<gene>
    <name evidence="2" type="ORF">GXP69_15700</name>
</gene>
<organism evidence="2 3">
    <name type="scientific">Pontibacter burrus</name>
    <dbReference type="NCBI Taxonomy" id="2704466"/>
    <lineage>
        <taxon>Bacteria</taxon>
        <taxon>Pseudomonadati</taxon>
        <taxon>Bacteroidota</taxon>
        <taxon>Cytophagia</taxon>
        <taxon>Cytophagales</taxon>
        <taxon>Hymenobacteraceae</taxon>
        <taxon>Pontibacter</taxon>
    </lineage>
</organism>
<proteinExistence type="predicted"/>
<evidence type="ECO:0000313" key="2">
    <source>
        <dbReference type="EMBL" id="NEM99144.1"/>
    </source>
</evidence>
<comment type="caution">
    <text evidence="2">The sequence shown here is derived from an EMBL/GenBank/DDBJ whole genome shotgun (WGS) entry which is preliminary data.</text>
</comment>
<protein>
    <recommendedName>
        <fullName evidence="4">DUF4595 domain-containing protein</fullName>
    </recommendedName>
</protein>
<dbReference type="AlphaFoldDB" id="A0A6B3M029"/>
<dbReference type="EMBL" id="JAAGWD010000007">
    <property type="protein sequence ID" value="NEM99144.1"/>
    <property type="molecule type" value="Genomic_DNA"/>
</dbReference>
<sequence>MSLTLLTFSSCDKEDILPTTPGSPATGKPIPTTPTTPQPPGTPPGNPTTPPPVTTNSLLKQLGTKSFRYDAQNRLVELSYSDLTYLGYTIDYEGNKPVRLNFKSGGNYLIYSYEGDKVVEAVRYYGENLVNYRYQFEYSGNKLVKKTTMSYARSNEGILGIDEYKYDANGNLTEIVVTWSTSNKIEDLGRPMVIRWGSYDNKPNPAPYAESDIYLPGIKLFENNPGFRDEELYSYTYHEPGMPNQRFTKLQSHPNVPAFVTTYSY</sequence>
<dbReference type="Proteomes" id="UP000474777">
    <property type="component" value="Unassembled WGS sequence"/>
</dbReference>
<accession>A0A6B3M029</accession>
<feature type="region of interest" description="Disordered" evidence="1">
    <location>
        <begin position="13"/>
        <end position="54"/>
    </location>
</feature>
<reference evidence="2 3" key="1">
    <citation type="submission" date="2020-02" db="EMBL/GenBank/DDBJ databases">
        <authorList>
            <person name="Kim M.K."/>
        </authorList>
    </citation>
    <scope>NUCLEOTIDE SEQUENCE [LARGE SCALE GENOMIC DNA]</scope>
    <source>
        <strain evidence="2 3">BT327</strain>
    </source>
</reference>
<evidence type="ECO:0008006" key="4">
    <source>
        <dbReference type="Google" id="ProtNLM"/>
    </source>
</evidence>
<evidence type="ECO:0000313" key="3">
    <source>
        <dbReference type="Proteomes" id="UP000474777"/>
    </source>
</evidence>